<feature type="transmembrane region" description="Helical" evidence="1">
    <location>
        <begin position="133"/>
        <end position="156"/>
    </location>
</feature>
<dbReference type="OrthoDB" id="3405526at2"/>
<feature type="transmembrane region" description="Helical" evidence="1">
    <location>
        <begin position="162"/>
        <end position="182"/>
    </location>
</feature>
<comment type="caution">
    <text evidence="2">The sequence shown here is derived from an EMBL/GenBank/DDBJ whole genome shotgun (WGS) entry which is preliminary data.</text>
</comment>
<protein>
    <submittedName>
        <fullName evidence="2">Uncharacterized protein</fullName>
    </submittedName>
</protein>
<dbReference type="eggNOG" id="ENOG5033ATF">
    <property type="taxonomic scope" value="Bacteria"/>
</dbReference>
<organism evidence="2 3">
    <name type="scientific">Actinoplanes utahensis</name>
    <dbReference type="NCBI Taxonomy" id="1869"/>
    <lineage>
        <taxon>Bacteria</taxon>
        <taxon>Bacillati</taxon>
        <taxon>Actinomycetota</taxon>
        <taxon>Actinomycetes</taxon>
        <taxon>Micromonosporales</taxon>
        <taxon>Micromonosporaceae</taxon>
        <taxon>Actinoplanes</taxon>
    </lineage>
</organism>
<accession>A0A0A6US69</accession>
<name>A0A0A6US69_ACTUT</name>
<reference evidence="2 3" key="1">
    <citation type="submission" date="2014-10" db="EMBL/GenBank/DDBJ databases">
        <title>Draft genome sequence of Actinoplanes utahensis NRRL 12052.</title>
        <authorList>
            <person name="Velasco-Bucheli B."/>
            <person name="del Cerro C."/>
            <person name="Hormigo D."/>
            <person name="Garcia J.L."/>
            <person name="Acebal C."/>
            <person name="Arroyo M."/>
            <person name="de la Mata I."/>
        </authorList>
    </citation>
    <scope>NUCLEOTIDE SEQUENCE [LARGE SCALE GENOMIC DNA]</scope>
    <source>
        <strain evidence="2 3">NRRL 12052</strain>
    </source>
</reference>
<keyword evidence="1" id="KW-1133">Transmembrane helix</keyword>
<proteinExistence type="predicted"/>
<gene>
    <name evidence="2" type="ORF">MB27_02610</name>
</gene>
<dbReference type="RefSeq" id="WP_043522118.1">
    <property type="nucleotide sequence ID" value="NZ_BAABKU010000001.1"/>
</dbReference>
<dbReference type="AlphaFoldDB" id="A0A0A6US69"/>
<dbReference type="STRING" id="1869.MB27_02610"/>
<feature type="transmembrane region" description="Helical" evidence="1">
    <location>
        <begin position="21"/>
        <end position="44"/>
    </location>
</feature>
<sequence>MPSRFTGRVERWQTAARRATAVPFIIRCGILFIGLLALAVAWPVEMLSSPRYMSVVAAAVIWPAVAPQGKGGTAAALAVIAGWLIDTAGFGSPVTLWRVLALATLLYLAHTLTALAAVLPYDAVVNLDVPALWLGRALIVVLISAVVIVLALGLTADLGGDAFQIATLVGLAAATAVTILLARMTRRE</sequence>
<evidence type="ECO:0000256" key="1">
    <source>
        <dbReference type="SAM" id="Phobius"/>
    </source>
</evidence>
<keyword evidence="1" id="KW-0472">Membrane</keyword>
<dbReference type="Proteomes" id="UP000054537">
    <property type="component" value="Unassembled WGS sequence"/>
</dbReference>
<keyword evidence="3" id="KW-1185">Reference proteome</keyword>
<feature type="transmembrane region" description="Helical" evidence="1">
    <location>
        <begin position="96"/>
        <end position="121"/>
    </location>
</feature>
<dbReference type="EMBL" id="JRTT01000002">
    <property type="protein sequence ID" value="KHD78985.1"/>
    <property type="molecule type" value="Genomic_DNA"/>
</dbReference>
<evidence type="ECO:0000313" key="3">
    <source>
        <dbReference type="Proteomes" id="UP000054537"/>
    </source>
</evidence>
<keyword evidence="1" id="KW-0812">Transmembrane</keyword>
<evidence type="ECO:0000313" key="2">
    <source>
        <dbReference type="EMBL" id="KHD78985.1"/>
    </source>
</evidence>